<evidence type="ECO:0000256" key="3">
    <source>
        <dbReference type="ARBA" id="ARBA00022737"/>
    </source>
</evidence>
<organism evidence="8">
    <name type="scientific">Tanacetum cinerariifolium</name>
    <name type="common">Dalmatian daisy</name>
    <name type="synonym">Chrysanthemum cinerariifolium</name>
    <dbReference type="NCBI Taxonomy" id="118510"/>
    <lineage>
        <taxon>Eukaryota</taxon>
        <taxon>Viridiplantae</taxon>
        <taxon>Streptophyta</taxon>
        <taxon>Embryophyta</taxon>
        <taxon>Tracheophyta</taxon>
        <taxon>Spermatophyta</taxon>
        <taxon>Magnoliopsida</taxon>
        <taxon>eudicotyledons</taxon>
        <taxon>Gunneridae</taxon>
        <taxon>Pentapetalae</taxon>
        <taxon>asterids</taxon>
        <taxon>campanulids</taxon>
        <taxon>Asterales</taxon>
        <taxon>Asteraceae</taxon>
        <taxon>Asteroideae</taxon>
        <taxon>Anthemideae</taxon>
        <taxon>Anthemidinae</taxon>
        <taxon>Tanacetum</taxon>
    </lineage>
</organism>
<dbReference type="PANTHER" id="PTHR11689">
    <property type="entry name" value="CHLORIDE CHANNEL PROTEIN CLC FAMILY MEMBER"/>
    <property type="match status" value="1"/>
</dbReference>
<feature type="transmembrane region" description="Helical" evidence="7">
    <location>
        <begin position="88"/>
        <end position="108"/>
    </location>
</feature>
<gene>
    <name evidence="8" type="ORF">Tci_585653</name>
</gene>
<sequence>FTYVVVAVVVRTAMGWCRSGSCGHFGSGGFIIWDLSDGQEDYLFAELLPLAIIGVIGGLIGDLFNQLTLSITHWRQNYLHKKGNRIKIIEACIISLITLVISFGFASLKNVVHVLMTVVSNVLVHQG</sequence>
<evidence type="ECO:0000313" key="8">
    <source>
        <dbReference type="EMBL" id="GFA13681.1"/>
    </source>
</evidence>
<comment type="subcellular location">
    <subcellularLocation>
        <location evidence="1">Membrane</location>
        <topology evidence="1">Multi-pass membrane protein</topology>
    </subcellularLocation>
</comment>
<feature type="non-terminal residue" evidence="8">
    <location>
        <position position="1"/>
    </location>
</feature>
<keyword evidence="3" id="KW-0677">Repeat</keyword>
<keyword evidence="6 7" id="KW-0472">Membrane</keyword>
<dbReference type="GO" id="GO:0015108">
    <property type="term" value="F:chloride transmembrane transporter activity"/>
    <property type="evidence" value="ECO:0007669"/>
    <property type="project" value="InterPro"/>
</dbReference>
<dbReference type="SUPFAM" id="SSF81340">
    <property type="entry name" value="Clc chloride channel"/>
    <property type="match status" value="1"/>
</dbReference>
<protein>
    <submittedName>
        <fullName evidence="8">Chloride channel protein CLC-d protein, putative</fullName>
    </submittedName>
</protein>
<evidence type="ECO:0000256" key="2">
    <source>
        <dbReference type="ARBA" id="ARBA00022692"/>
    </source>
</evidence>
<dbReference type="InterPro" id="IPR001807">
    <property type="entry name" value="ClC"/>
</dbReference>
<evidence type="ECO:0000256" key="7">
    <source>
        <dbReference type="SAM" id="Phobius"/>
    </source>
</evidence>
<dbReference type="EMBL" id="BKCJ010374585">
    <property type="protein sequence ID" value="GFA13681.1"/>
    <property type="molecule type" value="Genomic_DNA"/>
</dbReference>
<proteinExistence type="predicted"/>
<keyword evidence="5" id="KW-0129">CBS domain</keyword>
<comment type="caution">
    <text evidence="8">The sequence shown here is derived from an EMBL/GenBank/DDBJ whole genome shotgun (WGS) entry which is preliminary data.</text>
</comment>
<evidence type="ECO:0000256" key="5">
    <source>
        <dbReference type="ARBA" id="ARBA00023122"/>
    </source>
</evidence>
<name>A0A699J698_TANCI</name>
<reference evidence="8" key="1">
    <citation type="journal article" date="2019" name="Sci. Rep.">
        <title>Draft genome of Tanacetum cinerariifolium, the natural source of mosquito coil.</title>
        <authorList>
            <person name="Yamashiro T."/>
            <person name="Shiraishi A."/>
            <person name="Satake H."/>
            <person name="Nakayama K."/>
        </authorList>
    </citation>
    <scope>NUCLEOTIDE SEQUENCE</scope>
</reference>
<evidence type="ECO:0000256" key="6">
    <source>
        <dbReference type="ARBA" id="ARBA00023136"/>
    </source>
</evidence>
<dbReference type="InterPro" id="IPR051280">
    <property type="entry name" value="Cl-channel/antiporter"/>
</dbReference>
<dbReference type="Pfam" id="PF00654">
    <property type="entry name" value="Voltage_CLC"/>
    <property type="match status" value="1"/>
</dbReference>
<dbReference type="Gene3D" id="1.10.3080.10">
    <property type="entry name" value="Clc chloride channel"/>
    <property type="match status" value="1"/>
</dbReference>
<evidence type="ECO:0000256" key="1">
    <source>
        <dbReference type="ARBA" id="ARBA00004141"/>
    </source>
</evidence>
<keyword evidence="2 7" id="KW-0812">Transmembrane</keyword>
<dbReference type="AlphaFoldDB" id="A0A699J698"/>
<feature type="transmembrane region" description="Helical" evidence="7">
    <location>
        <begin position="47"/>
        <end position="67"/>
    </location>
</feature>
<accession>A0A699J698</accession>
<dbReference type="InterPro" id="IPR014743">
    <property type="entry name" value="Cl-channel_core"/>
</dbReference>
<evidence type="ECO:0000256" key="4">
    <source>
        <dbReference type="ARBA" id="ARBA00022989"/>
    </source>
</evidence>
<feature type="non-terminal residue" evidence="8">
    <location>
        <position position="127"/>
    </location>
</feature>
<keyword evidence="4 7" id="KW-1133">Transmembrane helix</keyword>
<dbReference type="PANTHER" id="PTHR11689:SF136">
    <property type="entry name" value="H(+)_CL(-) EXCHANGE TRANSPORTER 7"/>
    <property type="match status" value="1"/>
</dbReference>
<dbReference type="GO" id="GO:0016020">
    <property type="term" value="C:membrane"/>
    <property type="evidence" value="ECO:0007669"/>
    <property type="project" value="UniProtKB-SubCell"/>
</dbReference>